<reference evidence="7" key="1">
    <citation type="submission" date="2017-08" db="EMBL/GenBank/DDBJ databases">
        <authorList>
            <person name="de Groot N.N."/>
        </authorList>
    </citation>
    <scope>NUCLEOTIDE SEQUENCE</scope>
</reference>
<evidence type="ECO:0000256" key="5">
    <source>
        <dbReference type="SAM" id="MobiDB-lite"/>
    </source>
</evidence>
<evidence type="ECO:0000313" key="7">
    <source>
        <dbReference type="EMBL" id="AXC59784.1"/>
    </source>
</evidence>
<evidence type="ECO:0000256" key="1">
    <source>
        <dbReference type="ARBA" id="ARBA00004613"/>
    </source>
</evidence>
<dbReference type="InterPro" id="IPR000874">
    <property type="entry name" value="Bombesin"/>
</dbReference>
<evidence type="ECO:0000256" key="2">
    <source>
        <dbReference type="ARBA" id="ARBA00010012"/>
    </source>
</evidence>
<protein>
    <submittedName>
        <fullName evidence="7">Bombesin-like protein</fullName>
    </submittedName>
</protein>
<feature type="chain" id="PRO_5016988647" evidence="6">
    <location>
        <begin position="30"/>
        <end position="88"/>
    </location>
</feature>
<name>A0A344Q118_PELLE</name>
<dbReference type="AlphaFoldDB" id="A0A344Q118"/>
<organism evidence="7">
    <name type="scientific">Pelophylax lessonae</name>
    <name type="common">Pool frog</name>
    <name type="synonym">Rana lessonae</name>
    <dbReference type="NCBI Taxonomy" id="45623"/>
    <lineage>
        <taxon>Eukaryota</taxon>
        <taxon>Metazoa</taxon>
        <taxon>Chordata</taxon>
        <taxon>Craniata</taxon>
        <taxon>Vertebrata</taxon>
        <taxon>Euteleostomi</taxon>
        <taxon>Amphibia</taxon>
        <taxon>Batrachia</taxon>
        <taxon>Anura</taxon>
        <taxon>Neobatrachia</taxon>
        <taxon>Ranoidea</taxon>
        <taxon>Ranidae</taxon>
        <taxon>Pelophylax</taxon>
    </lineage>
</organism>
<evidence type="ECO:0000256" key="3">
    <source>
        <dbReference type="ARBA" id="ARBA00022525"/>
    </source>
</evidence>
<dbReference type="Pfam" id="PF02044">
    <property type="entry name" value="Bombesin"/>
    <property type="match status" value="1"/>
</dbReference>
<dbReference type="PROSITE" id="PS00257">
    <property type="entry name" value="BOMBESIN"/>
    <property type="match status" value="1"/>
</dbReference>
<dbReference type="GO" id="GO:0005576">
    <property type="term" value="C:extracellular region"/>
    <property type="evidence" value="ECO:0007669"/>
    <property type="project" value="UniProtKB-SubCell"/>
</dbReference>
<comment type="similarity">
    <text evidence="2">Belongs to the bombesin/neuromedin-B/ranatensin family.</text>
</comment>
<comment type="subcellular location">
    <subcellularLocation>
        <location evidence="1">Secreted</location>
    </subcellularLocation>
</comment>
<sequence length="88" mass="9947" precursor="true">MTAVPAIRILPIGFLAILLLFSFISRSVCVEFTEDAGKLDKVNVLRNLGKQWATGHFMGKRIPQDNEQDMEEATMYPSRSMESTLLQE</sequence>
<dbReference type="EMBL" id="MF668242">
    <property type="protein sequence ID" value="AXC59784.1"/>
    <property type="molecule type" value="mRNA"/>
</dbReference>
<feature type="region of interest" description="Disordered" evidence="5">
    <location>
        <begin position="68"/>
        <end position="88"/>
    </location>
</feature>
<evidence type="ECO:0000256" key="6">
    <source>
        <dbReference type="SAM" id="SignalP"/>
    </source>
</evidence>
<accession>A0A344Q118</accession>
<dbReference type="GO" id="GO:0007218">
    <property type="term" value="P:neuropeptide signaling pathway"/>
    <property type="evidence" value="ECO:0007669"/>
    <property type="project" value="InterPro"/>
</dbReference>
<keyword evidence="4" id="KW-0027">Amidation</keyword>
<gene>
    <name evidence="7" type="primary">BLP</name>
</gene>
<keyword evidence="6" id="KW-0732">Signal</keyword>
<keyword evidence="3" id="KW-0964">Secreted</keyword>
<proteinExistence type="evidence at transcript level"/>
<evidence type="ECO:0000256" key="4">
    <source>
        <dbReference type="ARBA" id="ARBA00022815"/>
    </source>
</evidence>
<feature type="signal peptide" evidence="6">
    <location>
        <begin position="1"/>
        <end position="29"/>
    </location>
</feature>